<dbReference type="Proteomes" id="UP001326715">
    <property type="component" value="Chromosome"/>
</dbReference>
<comment type="similarity">
    <text evidence="1">Belongs to the nitroreductase family.</text>
</comment>
<evidence type="ECO:0000313" key="5">
    <source>
        <dbReference type="EMBL" id="SFW86470.1"/>
    </source>
</evidence>
<dbReference type="Gene3D" id="3.40.109.10">
    <property type="entry name" value="NADH Oxidase"/>
    <property type="match status" value="1"/>
</dbReference>
<dbReference type="STRING" id="1004.SAMN05661012_05891"/>
<evidence type="ECO:0000259" key="4">
    <source>
        <dbReference type="Pfam" id="PF00881"/>
    </source>
</evidence>
<organism evidence="5 7">
    <name type="scientific">Chitinophaga sancti</name>
    <dbReference type="NCBI Taxonomy" id="1004"/>
    <lineage>
        <taxon>Bacteria</taxon>
        <taxon>Pseudomonadati</taxon>
        <taxon>Bacteroidota</taxon>
        <taxon>Chitinophagia</taxon>
        <taxon>Chitinophagales</taxon>
        <taxon>Chitinophagaceae</taxon>
        <taxon>Chitinophaga</taxon>
    </lineage>
</organism>
<dbReference type="AlphaFoldDB" id="A0A1K1SQA8"/>
<name>A0A1K1SQA8_9BACT</name>
<protein>
    <submittedName>
        <fullName evidence="5">Nitroreductase family protein</fullName>
    </submittedName>
</protein>
<reference evidence="5 7" key="1">
    <citation type="submission" date="2016-11" db="EMBL/GenBank/DDBJ databases">
        <authorList>
            <person name="Jaros S."/>
            <person name="Januszkiewicz K."/>
            <person name="Wedrychowicz H."/>
        </authorList>
    </citation>
    <scope>NUCLEOTIDE SEQUENCE [LARGE SCALE GENOMIC DNA]</scope>
    <source>
        <strain evidence="5 7">DSM 784</strain>
    </source>
</reference>
<evidence type="ECO:0000256" key="2">
    <source>
        <dbReference type="ARBA" id="ARBA00023002"/>
    </source>
</evidence>
<dbReference type="Pfam" id="PF00881">
    <property type="entry name" value="Nitroreductase"/>
    <property type="match status" value="2"/>
</dbReference>
<evidence type="ECO:0000313" key="8">
    <source>
        <dbReference type="Proteomes" id="UP001326715"/>
    </source>
</evidence>
<keyword evidence="3" id="KW-0812">Transmembrane</keyword>
<keyword evidence="8" id="KW-1185">Reference proteome</keyword>
<dbReference type="PANTHER" id="PTHR43673">
    <property type="entry name" value="NAD(P)H NITROREDUCTASE YDGI-RELATED"/>
    <property type="match status" value="1"/>
</dbReference>
<proteinExistence type="inferred from homology"/>
<sequence length="240" mass="26768">MNLETQNWNTFKVINRSRRAIKDFEDVQIPDQDVQDILEEALLAPSSANSQPYEILWIKTSEIKAKVAKACNGQRAAVQASSLFVFVSGTRIIKETLKSYTAHTEHSTVLSEKSKAYHHSIVKKMSVFLKFAPLVIWTPILGFFSWFLPAISILPLGAMGIRHWTAKNSIFAAQNLLLAAVAKGYDACPMEGFNAQKIASLLNLPYGSVIPVVIAFGKKSDDAHVEPQWRRSFGDVVKVY</sequence>
<evidence type="ECO:0000313" key="6">
    <source>
        <dbReference type="EMBL" id="WQG86862.1"/>
    </source>
</evidence>
<dbReference type="PANTHER" id="PTHR43673:SF10">
    <property type="entry name" value="NADH DEHYDROGENASE_NAD(P)H NITROREDUCTASE XCC3605-RELATED"/>
    <property type="match status" value="1"/>
</dbReference>
<accession>A0A1K1SQA8</accession>
<reference evidence="6 8" key="2">
    <citation type="submission" date="2023-11" db="EMBL/GenBank/DDBJ databases">
        <title>MicrobeMod: A computational toolkit for identifying prokaryotic methylation and restriction-modification with nanopore sequencing.</title>
        <authorList>
            <person name="Crits-Christoph A."/>
            <person name="Kang S.C."/>
            <person name="Lee H."/>
            <person name="Ostrov N."/>
        </authorList>
    </citation>
    <scope>NUCLEOTIDE SEQUENCE [LARGE SCALE GENOMIC DNA]</scope>
    <source>
        <strain evidence="6 8">ATCC 23090</strain>
    </source>
</reference>
<evidence type="ECO:0000313" key="7">
    <source>
        <dbReference type="Proteomes" id="UP000183788"/>
    </source>
</evidence>
<evidence type="ECO:0000256" key="1">
    <source>
        <dbReference type="ARBA" id="ARBA00007118"/>
    </source>
</evidence>
<dbReference type="OrthoDB" id="9809288at2"/>
<evidence type="ECO:0000256" key="3">
    <source>
        <dbReference type="SAM" id="Phobius"/>
    </source>
</evidence>
<dbReference type="RefSeq" id="WP_072365317.1">
    <property type="nucleotide sequence ID" value="NZ_CP139972.1"/>
</dbReference>
<dbReference type="InterPro" id="IPR029479">
    <property type="entry name" value="Nitroreductase"/>
</dbReference>
<dbReference type="Proteomes" id="UP000183788">
    <property type="component" value="Unassembled WGS sequence"/>
</dbReference>
<gene>
    <name evidence="5" type="ORF">SAMN05661012_05891</name>
    <name evidence="6" type="ORF">SR876_18245</name>
</gene>
<dbReference type="EMBL" id="CP140154">
    <property type="protein sequence ID" value="WQG86862.1"/>
    <property type="molecule type" value="Genomic_DNA"/>
</dbReference>
<dbReference type="GO" id="GO:0016491">
    <property type="term" value="F:oxidoreductase activity"/>
    <property type="evidence" value="ECO:0007669"/>
    <property type="project" value="UniProtKB-KW"/>
</dbReference>
<keyword evidence="3" id="KW-1133">Transmembrane helix</keyword>
<dbReference type="EMBL" id="FPIZ01000029">
    <property type="protein sequence ID" value="SFW86470.1"/>
    <property type="molecule type" value="Genomic_DNA"/>
</dbReference>
<keyword evidence="2" id="KW-0560">Oxidoreductase</keyword>
<dbReference type="SUPFAM" id="SSF55469">
    <property type="entry name" value="FMN-dependent nitroreductase-like"/>
    <property type="match status" value="1"/>
</dbReference>
<feature type="transmembrane region" description="Helical" evidence="3">
    <location>
        <begin position="127"/>
        <end position="148"/>
    </location>
</feature>
<keyword evidence="3" id="KW-0472">Membrane</keyword>
<feature type="domain" description="Nitroreductase" evidence="4">
    <location>
        <begin position="16"/>
        <end position="111"/>
    </location>
</feature>
<feature type="domain" description="Nitroreductase" evidence="4">
    <location>
        <begin position="161"/>
        <end position="218"/>
    </location>
</feature>
<dbReference type="InterPro" id="IPR000415">
    <property type="entry name" value="Nitroreductase-like"/>
</dbReference>